<evidence type="ECO:0000256" key="4">
    <source>
        <dbReference type="ARBA" id="ARBA00022452"/>
    </source>
</evidence>
<dbReference type="PANTHER" id="PTHR12815:SF47">
    <property type="entry name" value="TRANSLOCATION AND ASSEMBLY MODULE SUBUNIT TAMA"/>
    <property type="match status" value="1"/>
</dbReference>
<dbReference type="GO" id="GO:0009279">
    <property type="term" value="C:cell outer membrane"/>
    <property type="evidence" value="ECO:0007669"/>
    <property type="project" value="UniProtKB-SubCell"/>
</dbReference>
<dbReference type="AlphaFoldDB" id="A0A344J7U4"/>
<evidence type="ECO:0000256" key="6">
    <source>
        <dbReference type="ARBA" id="ARBA00022729"/>
    </source>
</evidence>
<dbReference type="KEGG" id="lue:DCD74_10785"/>
<evidence type="ECO:0000256" key="8">
    <source>
        <dbReference type="ARBA" id="ARBA00023237"/>
    </source>
</evidence>
<keyword evidence="6 11" id="KW-0732">Signal</keyword>
<keyword evidence="16" id="KW-1185">Reference proteome</keyword>
<sequence>MTFPRLVIALSCALIPLSAQAEKISRVDIHGLDEAMAENVRVNLSLEDSLDKTITVRRLDYLLETAQDEAREALEPFGHYSPTVNVRQSGDANALVVTLDIDPGAPVRVRREDVRISNEGGDDRYMKEELAAFAPKPGEVFTHPEYEASKARITRRLAERGYFDADFTARRVEVTRAENAADIDLAWDSGLRYDMGEVSFVQAPKEIIDPGLLEKLIYWQEGEYYHQGRLDRLRKSLVSLDYFSRIDIDPRPQDAVDYLVPVTVTLTPAKRSVYNLGLSFGTDSGAGFTAGMERRYLNRRGHKALAQLDWAQKRKTLTLQYRVPAFRWLDGWYTGSLQAADEQNDYIDTRRLEFVASRSGEINRYLTAIASLHALRERWAYEVDGNGSGEPLYNYATYTYPSLRAEYIDADDRLFPRDGRGATLMLRGGVAGAGSDANFAQLHAGVRWFKGLGKRNRLLVRGEVGHTWTDSLVDIPPSLRFYAGGDRSIRGYGWREVGPRIDGSDRGRMYAIGAKNVVTGSVEFERYFTPTWGAAVFVDSGSAFNNRPDWRTGVGIGARWKSPVGPIRIDIARGLDQPDSSFQLYIGLGADL</sequence>
<dbReference type="Gene3D" id="3.10.20.310">
    <property type="entry name" value="membrane protein fhac"/>
    <property type="match status" value="3"/>
</dbReference>
<dbReference type="InterPro" id="IPR039910">
    <property type="entry name" value="D15-like"/>
</dbReference>
<feature type="domain" description="Bacterial surface antigen (D15)" evidence="12">
    <location>
        <begin position="406"/>
        <end position="588"/>
    </location>
</feature>
<proteinExistence type="inferred from homology"/>
<dbReference type="OrthoDB" id="9769707at2"/>
<accession>A0A344J7U4</accession>
<keyword evidence="5" id="KW-0812">Transmembrane</keyword>
<feature type="signal peptide" evidence="11">
    <location>
        <begin position="1"/>
        <end position="21"/>
    </location>
</feature>
<dbReference type="Gene3D" id="2.40.160.50">
    <property type="entry name" value="membrane protein fhac: a member of the omp85/tpsb transporter family"/>
    <property type="match status" value="1"/>
</dbReference>
<dbReference type="Proteomes" id="UP000251842">
    <property type="component" value="Chromosome"/>
</dbReference>
<keyword evidence="4" id="KW-1134">Transmembrane beta strand</keyword>
<evidence type="ECO:0000259" key="13">
    <source>
        <dbReference type="Pfam" id="PF07244"/>
    </source>
</evidence>
<keyword evidence="8" id="KW-0998">Cell outer membrane</keyword>
<gene>
    <name evidence="15" type="ORF">DCD74_10785</name>
</gene>
<comment type="similarity">
    <text evidence="2">Belongs to the TamA family.</text>
</comment>
<evidence type="ECO:0000313" key="15">
    <source>
        <dbReference type="EMBL" id="AXA85104.1"/>
    </source>
</evidence>
<organism evidence="15 16">
    <name type="scientific">Solilutibacter oculi</name>
    <dbReference type="NCBI Taxonomy" id="2698682"/>
    <lineage>
        <taxon>Bacteria</taxon>
        <taxon>Pseudomonadati</taxon>
        <taxon>Pseudomonadota</taxon>
        <taxon>Gammaproteobacteria</taxon>
        <taxon>Lysobacterales</taxon>
        <taxon>Lysobacteraceae</taxon>
        <taxon>Solilutibacter</taxon>
    </lineage>
</organism>
<dbReference type="InterPro" id="IPR035243">
    <property type="entry name" value="TamA_POTRA_Dom_1"/>
</dbReference>
<protein>
    <recommendedName>
        <fullName evidence="3">Translocation and assembly module subunit TamA</fullName>
    </recommendedName>
    <alternativeName>
        <fullName evidence="9">Autotransporter assembly factor TamA</fullName>
    </alternativeName>
</protein>
<dbReference type="Pfam" id="PF07244">
    <property type="entry name" value="POTRA"/>
    <property type="match status" value="1"/>
</dbReference>
<dbReference type="RefSeq" id="WP_112927315.1">
    <property type="nucleotide sequence ID" value="NZ_CP029556.1"/>
</dbReference>
<evidence type="ECO:0000256" key="9">
    <source>
        <dbReference type="ARBA" id="ARBA00033063"/>
    </source>
</evidence>
<evidence type="ECO:0000256" key="5">
    <source>
        <dbReference type="ARBA" id="ARBA00022692"/>
    </source>
</evidence>
<reference evidence="16" key="1">
    <citation type="submission" date="2018-05" db="EMBL/GenBank/DDBJ databases">
        <title>Luteimonas pekinense sp. nov., isolated from human Meibomian gland secretions, Beijing, China.</title>
        <authorList>
            <person name="Wen T."/>
            <person name="Bai H."/>
            <person name="Lv H."/>
        </authorList>
    </citation>
    <scope>NUCLEOTIDE SEQUENCE [LARGE SCALE GENOMIC DNA]</scope>
    <source>
        <strain evidence="16">83-4</strain>
    </source>
</reference>
<comment type="subcellular location">
    <subcellularLocation>
        <location evidence="1">Cell outer membrane</location>
    </subcellularLocation>
</comment>
<feature type="domain" description="TamA POTRA" evidence="14">
    <location>
        <begin position="27"/>
        <end position="103"/>
    </location>
</feature>
<evidence type="ECO:0000256" key="3">
    <source>
        <dbReference type="ARBA" id="ARBA00015419"/>
    </source>
</evidence>
<feature type="chain" id="PRO_5016700536" description="Translocation and assembly module subunit TamA" evidence="11">
    <location>
        <begin position="22"/>
        <end position="592"/>
    </location>
</feature>
<comment type="subunit">
    <text evidence="10">Interacts with TamB to form the translocation and assembly module (TAM).</text>
</comment>
<dbReference type="EMBL" id="CP029556">
    <property type="protein sequence ID" value="AXA85104.1"/>
    <property type="molecule type" value="Genomic_DNA"/>
</dbReference>
<evidence type="ECO:0000256" key="7">
    <source>
        <dbReference type="ARBA" id="ARBA00023136"/>
    </source>
</evidence>
<dbReference type="Pfam" id="PF17243">
    <property type="entry name" value="POTRA_TamA_1"/>
    <property type="match status" value="1"/>
</dbReference>
<name>A0A344J7U4_9GAMM</name>
<evidence type="ECO:0000313" key="16">
    <source>
        <dbReference type="Proteomes" id="UP000251842"/>
    </source>
</evidence>
<evidence type="ECO:0000256" key="11">
    <source>
        <dbReference type="SAM" id="SignalP"/>
    </source>
</evidence>
<dbReference type="GO" id="GO:0097347">
    <property type="term" value="C:TAM protein secretion complex"/>
    <property type="evidence" value="ECO:0007669"/>
    <property type="project" value="TreeGrafter"/>
</dbReference>
<evidence type="ECO:0000259" key="12">
    <source>
        <dbReference type="Pfam" id="PF01103"/>
    </source>
</evidence>
<dbReference type="Pfam" id="PF01103">
    <property type="entry name" value="Omp85"/>
    <property type="match status" value="1"/>
</dbReference>
<evidence type="ECO:0000256" key="10">
    <source>
        <dbReference type="ARBA" id="ARBA00093548"/>
    </source>
</evidence>
<feature type="domain" description="POTRA" evidence="13">
    <location>
        <begin position="114"/>
        <end position="183"/>
    </location>
</feature>
<keyword evidence="7" id="KW-0472">Membrane</keyword>
<evidence type="ECO:0000256" key="2">
    <source>
        <dbReference type="ARBA" id="ARBA00010248"/>
    </source>
</evidence>
<dbReference type="PANTHER" id="PTHR12815">
    <property type="entry name" value="SORTING AND ASSEMBLY MACHINERY SAMM50 PROTEIN FAMILY MEMBER"/>
    <property type="match status" value="1"/>
</dbReference>
<dbReference type="InterPro" id="IPR000184">
    <property type="entry name" value="Bac_surfAg_D15"/>
</dbReference>
<evidence type="ECO:0000259" key="14">
    <source>
        <dbReference type="Pfam" id="PF17243"/>
    </source>
</evidence>
<dbReference type="GO" id="GO:0009306">
    <property type="term" value="P:protein secretion"/>
    <property type="evidence" value="ECO:0007669"/>
    <property type="project" value="TreeGrafter"/>
</dbReference>
<dbReference type="InterPro" id="IPR010827">
    <property type="entry name" value="BamA/TamA_POTRA"/>
</dbReference>
<evidence type="ECO:0000256" key="1">
    <source>
        <dbReference type="ARBA" id="ARBA00004442"/>
    </source>
</evidence>